<feature type="compositionally biased region" description="Pro residues" evidence="1">
    <location>
        <begin position="145"/>
        <end position="155"/>
    </location>
</feature>
<evidence type="ECO:0000313" key="3">
    <source>
        <dbReference type="EMBL" id="QHT19296.1"/>
    </source>
</evidence>
<name>A0A6C0DQZ8_9ZZZZ</name>
<accession>A0A6C0DQZ8</accession>
<dbReference type="InterPro" id="IPR003105">
    <property type="entry name" value="SRA_YDG"/>
</dbReference>
<dbReference type="EMBL" id="MN739664">
    <property type="protein sequence ID" value="QHT19296.1"/>
    <property type="molecule type" value="Genomic_DNA"/>
</dbReference>
<evidence type="ECO:0000256" key="1">
    <source>
        <dbReference type="SAM" id="MobiDB-lite"/>
    </source>
</evidence>
<dbReference type="AlphaFoldDB" id="A0A6C0DQZ8"/>
<dbReference type="Pfam" id="PF02182">
    <property type="entry name" value="SAD_SRA"/>
    <property type="match status" value="1"/>
</dbReference>
<dbReference type="InterPro" id="IPR015947">
    <property type="entry name" value="PUA-like_sf"/>
</dbReference>
<dbReference type="Gene3D" id="2.30.280.10">
    <property type="entry name" value="SRA-YDG"/>
    <property type="match status" value="1"/>
</dbReference>
<reference evidence="3" key="1">
    <citation type="journal article" date="2020" name="Nature">
        <title>Giant virus diversity and host interactions through global metagenomics.</title>
        <authorList>
            <person name="Schulz F."/>
            <person name="Roux S."/>
            <person name="Paez-Espino D."/>
            <person name="Jungbluth S."/>
            <person name="Walsh D.A."/>
            <person name="Denef V.J."/>
            <person name="McMahon K.D."/>
            <person name="Konstantinidis K.T."/>
            <person name="Eloe-Fadrosh E.A."/>
            <person name="Kyrpides N.C."/>
            <person name="Woyke T."/>
        </authorList>
    </citation>
    <scope>NUCLEOTIDE SEQUENCE</scope>
    <source>
        <strain evidence="3">GVMAG-M-3300023174-57</strain>
    </source>
</reference>
<sequence>MPFVSYLEAHERLNLPGSYQDEINGSETAGITSLKLTDHADSYNQCTNLGRVIYYVGEGRRKSPGHPAGNQMENRQVAFRQSWHLQNLIPLLHKRSDGSVVLLGYYRVSGMRKRMGNEGFTYFEFELRQETDPRRLPEEDLTRLPPSPVASSPPVPTTYVPSGLACYRCNIIKNLFDLSSVKGVPLGALK</sequence>
<feature type="domain" description="YDG" evidence="2">
    <location>
        <begin position="17"/>
        <end position="130"/>
    </location>
</feature>
<proteinExistence type="predicted"/>
<feature type="region of interest" description="Disordered" evidence="1">
    <location>
        <begin position="134"/>
        <end position="155"/>
    </location>
</feature>
<dbReference type="SUPFAM" id="SSF88697">
    <property type="entry name" value="PUA domain-like"/>
    <property type="match status" value="1"/>
</dbReference>
<dbReference type="InterPro" id="IPR036987">
    <property type="entry name" value="SRA-YDG_sf"/>
</dbReference>
<organism evidence="3">
    <name type="scientific">viral metagenome</name>
    <dbReference type="NCBI Taxonomy" id="1070528"/>
    <lineage>
        <taxon>unclassified sequences</taxon>
        <taxon>metagenomes</taxon>
        <taxon>organismal metagenomes</taxon>
    </lineage>
</organism>
<protein>
    <recommendedName>
        <fullName evidence="2">YDG domain-containing protein</fullName>
    </recommendedName>
</protein>
<evidence type="ECO:0000259" key="2">
    <source>
        <dbReference type="Pfam" id="PF02182"/>
    </source>
</evidence>